<organism evidence="1 2">
    <name type="scientific">Gnathostoma spinigerum</name>
    <dbReference type="NCBI Taxonomy" id="75299"/>
    <lineage>
        <taxon>Eukaryota</taxon>
        <taxon>Metazoa</taxon>
        <taxon>Ecdysozoa</taxon>
        <taxon>Nematoda</taxon>
        <taxon>Chromadorea</taxon>
        <taxon>Rhabditida</taxon>
        <taxon>Spirurina</taxon>
        <taxon>Gnathostomatomorpha</taxon>
        <taxon>Gnathostomatoidea</taxon>
        <taxon>Gnathostomatidae</taxon>
        <taxon>Gnathostoma</taxon>
    </lineage>
</organism>
<keyword evidence="2" id="KW-1185">Reference proteome</keyword>
<evidence type="ECO:0000313" key="2">
    <source>
        <dbReference type="Proteomes" id="UP001608902"/>
    </source>
</evidence>
<comment type="caution">
    <text evidence="1">The sequence shown here is derived from an EMBL/GenBank/DDBJ whole genome shotgun (WGS) entry which is preliminary data.</text>
</comment>
<evidence type="ECO:0000313" key="1">
    <source>
        <dbReference type="EMBL" id="MFH4974492.1"/>
    </source>
</evidence>
<proteinExistence type="predicted"/>
<reference evidence="1 2" key="1">
    <citation type="submission" date="2024-08" db="EMBL/GenBank/DDBJ databases">
        <title>Gnathostoma spinigerum genome.</title>
        <authorList>
            <person name="Gonzalez-Bertolin B."/>
            <person name="Monzon S."/>
            <person name="Zaballos A."/>
            <person name="Jimenez P."/>
            <person name="Dekumyoy P."/>
            <person name="Varona S."/>
            <person name="Cuesta I."/>
            <person name="Sumanam S."/>
            <person name="Adisakwattana P."/>
            <person name="Gasser R.B."/>
            <person name="Hernandez-Gonzalez A."/>
            <person name="Young N.D."/>
            <person name="Perteguer M.J."/>
        </authorList>
    </citation>
    <scope>NUCLEOTIDE SEQUENCE [LARGE SCALE GENOMIC DNA]</scope>
    <source>
        <strain evidence="1">AL3</strain>
        <tissue evidence="1">Liver</tissue>
    </source>
</reference>
<sequence length="96" mass="10746">MNGVSPLYRSLRIPFLFFSQMALDTKDDSTFLLGRPSHLTFAFCLFSSTESNSDSDITSIQPQPSITSNDYLSSETLPIGAHRQYSFVRCRINSGN</sequence>
<dbReference type="EMBL" id="JBGFUD010000422">
    <property type="protein sequence ID" value="MFH4974492.1"/>
    <property type="molecule type" value="Genomic_DNA"/>
</dbReference>
<dbReference type="AlphaFoldDB" id="A0ABD6ECS0"/>
<gene>
    <name evidence="1" type="ORF">AB6A40_001201</name>
</gene>
<accession>A0ABD6ECS0</accession>
<name>A0ABD6ECS0_9BILA</name>
<protein>
    <submittedName>
        <fullName evidence="1">Uncharacterized protein</fullName>
    </submittedName>
</protein>
<dbReference type="Proteomes" id="UP001608902">
    <property type="component" value="Unassembled WGS sequence"/>
</dbReference>